<dbReference type="eggNOG" id="KOG0799">
    <property type="taxonomic scope" value="Eukaryota"/>
</dbReference>
<dbReference type="AlphaFoldDB" id="E3MZ43"/>
<name>E3MZ43_CAERE</name>
<proteinExistence type="predicted"/>
<keyword evidence="2" id="KW-0328">Glycosyltransferase</keyword>
<keyword evidence="4" id="KW-0472">Membrane</keyword>
<dbReference type="PANTHER" id="PTHR46671:SF4">
    <property type="entry name" value="EGF-LIKE DOMAIN-CONTAINING PROTEIN-RELATED"/>
    <property type="match status" value="1"/>
</dbReference>
<keyword evidence="7" id="KW-1185">Reference proteome</keyword>
<evidence type="ECO:0000313" key="7">
    <source>
        <dbReference type="Proteomes" id="UP000008281"/>
    </source>
</evidence>
<evidence type="ECO:0000256" key="5">
    <source>
        <dbReference type="ARBA" id="ARBA00023180"/>
    </source>
</evidence>
<dbReference type="OrthoDB" id="2019572at2759"/>
<dbReference type="InterPro" id="IPR003406">
    <property type="entry name" value="Glyco_trans_14"/>
</dbReference>
<dbReference type="GO" id="GO:0016757">
    <property type="term" value="F:glycosyltransferase activity"/>
    <property type="evidence" value="ECO:0007669"/>
    <property type="project" value="UniProtKB-KW"/>
</dbReference>
<dbReference type="EMBL" id="DS268499">
    <property type="protein sequence ID" value="EFP12795.1"/>
    <property type="molecule type" value="Genomic_DNA"/>
</dbReference>
<comment type="subcellular location">
    <subcellularLocation>
        <location evidence="1">Membrane</location>
        <topology evidence="1">Single-pass type II membrane protein</topology>
    </subcellularLocation>
</comment>
<dbReference type="Pfam" id="PF02485">
    <property type="entry name" value="Branch"/>
    <property type="match status" value="1"/>
</dbReference>
<reference evidence="6" key="1">
    <citation type="submission" date="2007-07" db="EMBL/GenBank/DDBJ databases">
        <title>PCAP assembly of the Caenorhabditis remanei genome.</title>
        <authorList>
            <consortium name="The Caenorhabditis remanei Sequencing Consortium"/>
            <person name="Wilson R.K."/>
        </authorList>
    </citation>
    <scope>NUCLEOTIDE SEQUENCE [LARGE SCALE GENOMIC DNA]</scope>
    <source>
        <strain evidence="6">PB4641</strain>
    </source>
</reference>
<sequence length="394" mass="45318">MSCSEISNRIRPKYNMSSLKLGGVAFARNVFTDYELIEKQVQMTRHPDNRYCFVVDKNAKDDFKRRIEQLVGCFEDQMVMLPVSLYMDSAGHNQNLGHTQCMEALLRFPNWSYVMLLQNHDLITKSVYELDRIFEIMGGAADATSYWERAKRRLIGSKWDPKSLKFFRNESMVPAHVLSTPLTFVSGLVEASLPRAAVHWLIETVDLTLFIHQLNETVSKQDNVLFRGFFFTIFTYLLFKEYASDEQFMSILQINSQLGMPGHFTNDCLDQGIIVNQVSRFSQWARTGSVNCATKTARHGICLFGIEDLRAMSELQPMAWNKGSIKVNPSFDWSIIDCTAELIFNRTFLGQENNFLDEDYYSQMVTVGIVLIGLSKYHNFRSNTIRITIILNTS</sequence>
<evidence type="ECO:0000256" key="1">
    <source>
        <dbReference type="ARBA" id="ARBA00004606"/>
    </source>
</evidence>
<keyword evidence="5" id="KW-0325">Glycoprotein</keyword>
<dbReference type="Proteomes" id="UP000008281">
    <property type="component" value="Unassembled WGS sequence"/>
</dbReference>
<evidence type="ECO:0000256" key="3">
    <source>
        <dbReference type="ARBA" id="ARBA00022679"/>
    </source>
</evidence>
<organism evidence="7">
    <name type="scientific">Caenorhabditis remanei</name>
    <name type="common">Caenorhabditis vulgaris</name>
    <dbReference type="NCBI Taxonomy" id="31234"/>
    <lineage>
        <taxon>Eukaryota</taxon>
        <taxon>Metazoa</taxon>
        <taxon>Ecdysozoa</taxon>
        <taxon>Nematoda</taxon>
        <taxon>Chromadorea</taxon>
        <taxon>Rhabditida</taxon>
        <taxon>Rhabditina</taxon>
        <taxon>Rhabditomorpha</taxon>
        <taxon>Rhabditoidea</taxon>
        <taxon>Rhabditidae</taxon>
        <taxon>Peloderinae</taxon>
        <taxon>Caenorhabditis</taxon>
    </lineage>
</organism>
<evidence type="ECO:0000256" key="2">
    <source>
        <dbReference type="ARBA" id="ARBA00022676"/>
    </source>
</evidence>
<evidence type="ECO:0000313" key="6">
    <source>
        <dbReference type="EMBL" id="EFP12795.1"/>
    </source>
</evidence>
<dbReference type="InParanoid" id="E3MZ43"/>
<accession>E3MZ43</accession>
<keyword evidence="3" id="KW-0808">Transferase</keyword>
<dbReference type="HOGENOM" id="CLU_032341_2_0_1"/>
<dbReference type="PANTHER" id="PTHR46671">
    <property type="entry name" value="PROTEIN CBG11221"/>
    <property type="match status" value="1"/>
</dbReference>
<gene>
    <name evidence="6" type="ORF">CRE_05031</name>
</gene>
<evidence type="ECO:0000256" key="4">
    <source>
        <dbReference type="ARBA" id="ARBA00023136"/>
    </source>
</evidence>
<dbReference type="GO" id="GO:0016020">
    <property type="term" value="C:membrane"/>
    <property type="evidence" value="ECO:0007669"/>
    <property type="project" value="UniProtKB-SubCell"/>
</dbReference>
<dbReference type="STRING" id="31234.E3MZ43"/>
<protein>
    <submittedName>
        <fullName evidence="6">Uncharacterized protein</fullName>
    </submittedName>
</protein>